<dbReference type="AlphaFoldDB" id="A0A1Y5SN70"/>
<gene>
    <name evidence="1" type="ORF">PSJ8397_02090</name>
</gene>
<proteinExistence type="predicted"/>
<evidence type="ECO:0000313" key="2">
    <source>
        <dbReference type="Proteomes" id="UP000193623"/>
    </source>
</evidence>
<reference evidence="1 2" key="1">
    <citation type="submission" date="2017-03" db="EMBL/GenBank/DDBJ databases">
        <authorList>
            <person name="Afonso C.L."/>
            <person name="Miller P.J."/>
            <person name="Scott M.A."/>
            <person name="Spackman E."/>
            <person name="Goraichik I."/>
            <person name="Dimitrov K.M."/>
            <person name="Suarez D.L."/>
            <person name="Swayne D.E."/>
        </authorList>
    </citation>
    <scope>NUCLEOTIDE SEQUENCE [LARGE SCALE GENOMIC DNA]</scope>
    <source>
        <strain evidence="1 2">CECT 8397</strain>
    </source>
</reference>
<dbReference type="EMBL" id="FWFT01000003">
    <property type="protein sequence ID" value="SLN41599.1"/>
    <property type="molecule type" value="Genomic_DNA"/>
</dbReference>
<dbReference type="Proteomes" id="UP000193623">
    <property type="component" value="Unassembled WGS sequence"/>
</dbReference>
<name>A0A1Y5SN70_9RHOB</name>
<keyword evidence="2" id="KW-1185">Reference proteome</keyword>
<sequence length="144" mass="17208">MREVDLTGFGQSQFFATYRLRRFQKWLGIEGDWVFAWLAGQSSNHIGFKFGGNLYFECCGEPPKDIRRPRHWVRRWHMHWYDRCAGSVPRNTKYIGNLHVDWNMIGQPNLENIEFCFHRHSKAQIREALKRGFVAVRLKHGRSR</sequence>
<organism evidence="1 2">
    <name type="scientific">Pseudooctadecabacter jejudonensis</name>
    <dbReference type="NCBI Taxonomy" id="1391910"/>
    <lineage>
        <taxon>Bacteria</taxon>
        <taxon>Pseudomonadati</taxon>
        <taxon>Pseudomonadota</taxon>
        <taxon>Alphaproteobacteria</taxon>
        <taxon>Rhodobacterales</taxon>
        <taxon>Paracoccaceae</taxon>
        <taxon>Pseudooctadecabacter</taxon>
    </lineage>
</organism>
<evidence type="ECO:0000313" key="1">
    <source>
        <dbReference type="EMBL" id="SLN41599.1"/>
    </source>
</evidence>
<accession>A0A1Y5SN70</accession>
<protein>
    <submittedName>
        <fullName evidence="1">Uncharacterized protein</fullName>
    </submittedName>
</protein>